<evidence type="ECO:0000313" key="8">
    <source>
        <dbReference type="Proteomes" id="UP001595733"/>
    </source>
</evidence>
<dbReference type="InterPro" id="IPR010049">
    <property type="entry name" value="MTA_SAH_Nsdase"/>
</dbReference>
<evidence type="ECO:0000256" key="5">
    <source>
        <dbReference type="HAMAP-Rule" id="MF_01684"/>
    </source>
</evidence>
<keyword evidence="4 5" id="KW-0486">Methionine biosynthesis</keyword>
<comment type="function">
    <text evidence="5">Catalyzes the irreversible cleavage of the glycosidic bond in both 5'-methylthioadenosine (MTA) and S-adenosylhomocysteine (SAH/AdoHcy) to adenine and the corresponding thioribose, 5'-methylthioribose and S-ribosylhomocysteine, respectively. Also cleaves 5'-deoxyadenosine, a toxic by-product of radical S-adenosylmethionine (SAM) enzymes, into 5-deoxyribose and adenine.</text>
</comment>
<name>A0ABV8UXZ2_9BACL</name>
<comment type="caution">
    <text evidence="7">The sequence shown here is derived from an EMBL/GenBank/DDBJ whole genome shotgun (WGS) entry which is preliminary data.</text>
</comment>
<feature type="active site" description="Proton donor" evidence="5">
    <location>
        <position position="197"/>
    </location>
</feature>
<evidence type="ECO:0000256" key="2">
    <source>
        <dbReference type="ARBA" id="ARBA00022605"/>
    </source>
</evidence>
<keyword evidence="8" id="KW-1185">Reference proteome</keyword>
<feature type="binding site" evidence="5">
    <location>
        <position position="152"/>
    </location>
    <ligand>
        <name>substrate</name>
    </ligand>
</feature>
<dbReference type="EMBL" id="JBHSEF010000026">
    <property type="protein sequence ID" value="MFC4356069.1"/>
    <property type="molecule type" value="Genomic_DNA"/>
</dbReference>
<dbReference type="NCBIfam" id="NF004079">
    <property type="entry name" value="PRK05584.1"/>
    <property type="match status" value="1"/>
</dbReference>
<dbReference type="GO" id="GO:0008782">
    <property type="term" value="F:adenosylhomocysteine nucleosidase activity"/>
    <property type="evidence" value="ECO:0007669"/>
    <property type="project" value="UniProtKB-EC"/>
</dbReference>
<dbReference type="Proteomes" id="UP001595733">
    <property type="component" value="Unassembled WGS sequence"/>
</dbReference>
<keyword evidence="3 5" id="KW-0378">Hydrolase</keyword>
<dbReference type="EC" id="3.2.2.9" evidence="5"/>
<dbReference type="GO" id="GO:0008930">
    <property type="term" value="F:methylthioadenosine nucleosidase activity"/>
    <property type="evidence" value="ECO:0007669"/>
    <property type="project" value="UniProtKB-EC"/>
</dbReference>
<evidence type="ECO:0000256" key="4">
    <source>
        <dbReference type="ARBA" id="ARBA00023167"/>
    </source>
</evidence>
<sequence>MKIAVIGAMEQEVELLRQAIENPQTETIANSEFTAGTYKNHDMVLVKSGIGKVNAAMTTAILLDRYRPDVVINTGSAGGHDPSLKVGDIVVSSEVRYHDVDVRAFGYEMGQVPGMPAAFTAHQDLIDRAKEAIEVTGNHAVTGLIVTGDSFMHLAERIEETKGHFPTMAALEMEAAAVAQVCHQFDTPFVVIRALSDIAGQESPMSFDEFLPIAAKNSTQVVLHVVEHISK</sequence>
<dbReference type="CDD" id="cd09008">
    <property type="entry name" value="MTAN"/>
    <property type="match status" value="1"/>
</dbReference>
<dbReference type="InterPro" id="IPR000845">
    <property type="entry name" value="Nucleoside_phosphorylase_d"/>
</dbReference>
<dbReference type="RefSeq" id="WP_378142625.1">
    <property type="nucleotide sequence ID" value="NZ_JBHSEF010000026.1"/>
</dbReference>
<evidence type="ECO:0000256" key="3">
    <source>
        <dbReference type="ARBA" id="ARBA00022801"/>
    </source>
</evidence>
<dbReference type="InterPro" id="IPR035994">
    <property type="entry name" value="Nucleoside_phosphorylase_sf"/>
</dbReference>
<comment type="catalytic activity">
    <reaction evidence="5">
        <text>5'-deoxyadenosine + H2O = 5-deoxy-D-ribose + adenine</text>
        <dbReference type="Rhea" id="RHEA:29859"/>
        <dbReference type="ChEBI" id="CHEBI:15377"/>
        <dbReference type="ChEBI" id="CHEBI:16708"/>
        <dbReference type="ChEBI" id="CHEBI:17319"/>
        <dbReference type="ChEBI" id="CHEBI:149540"/>
        <dbReference type="EC" id="3.2.2.9"/>
    </reaction>
</comment>
<gene>
    <name evidence="5 7" type="primary">mtnN</name>
    <name evidence="7" type="ORF">ACFO0S_13495</name>
</gene>
<accession>A0ABV8UXZ2</accession>
<feature type="domain" description="Nucleoside phosphorylase" evidence="6">
    <location>
        <begin position="2"/>
        <end position="227"/>
    </location>
</feature>
<dbReference type="NCBIfam" id="TIGR01704">
    <property type="entry name" value="MTA_SAH-Nsdase"/>
    <property type="match status" value="1"/>
</dbReference>
<evidence type="ECO:0000259" key="6">
    <source>
        <dbReference type="Pfam" id="PF01048"/>
    </source>
</evidence>
<feature type="binding site" evidence="5">
    <location>
        <begin position="173"/>
        <end position="174"/>
    </location>
    <ligand>
        <name>substrate</name>
    </ligand>
</feature>
<feature type="active site" description="Proton acceptor" evidence="5">
    <location>
        <position position="12"/>
    </location>
</feature>
<comment type="catalytic activity">
    <reaction evidence="5">
        <text>S-methyl-5'-thioadenosine + H2O = 5-(methylsulfanyl)-D-ribose + adenine</text>
        <dbReference type="Rhea" id="RHEA:13617"/>
        <dbReference type="ChEBI" id="CHEBI:15377"/>
        <dbReference type="ChEBI" id="CHEBI:16708"/>
        <dbReference type="ChEBI" id="CHEBI:17509"/>
        <dbReference type="ChEBI" id="CHEBI:78440"/>
        <dbReference type="EC" id="3.2.2.9"/>
    </reaction>
</comment>
<dbReference type="HAMAP" id="MF_01684">
    <property type="entry name" value="Salvage_MtnN"/>
    <property type="match status" value="1"/>
</dbReference>
<organism evidence="7 8">
    <name type="scientific">Chryseomicrobium palamuruense</name>
    <dbReference type="NCBI Taxonomy" id="682973"/>
    <lineage>
        <taxon>Bacteria</taxon>
        <taxon>Bacillati</taxon>
        <taxon>Bacillota</taxon>
        <taxon>Bacilli</taxon>
        <taxon>Bacillales</taxon>
        <taxon>Caryophanaceae</taxon>
        <taxon>Chryseomicrobium</taxon>
    </lineage>
</organism>
<feature type="binding site" evidence="5">
    <location>
        <position position="78"/>
    </location>
    <ligand>
        <name>substrate</name>
    </ligand>
</feature>
<dbReference type="PANTHER" id="PTHR46832">
    <property type="entry name" value="5'-METHYLTHIOADENOSINE/S-ADENOSYLHOMOCYSTEINE NUCLEOSIDASE"/>
    <property type="match status" value="1"/>
</dbReference>
<evidence type="ECO:0000313" key="7">
    <source>
        <dbReference type="EMBL" id="MFC4356069.1"/>
    </source>
</evidence>
<keyword evidence="2 5" id="KW-0028">Amino-acid biosynthesis</keyword>
<dbReference type="Pfam" id="PF01048">
    <property type="entry name" value="PNP_UDP_1"/>
    <property type="match status" value="1"/>
</dbReference>
<keyword evidence="7" id="KW-0326">Glycosidase</keyword>
<dbReference type="PANTHER" id="PTHR46832:SF1">
    <property type="entry name" value="5'-METHYLTHIOADENOSINE_S-ADENOSYLHOMOCYSTEINE NUCLEOSIDASE"/>
    <property type="match status" value="1"/>
</dbReference>
<proteinExistence type="inferred from homology"/>
<reference evidence="8" key="1">
    <citation type="journal article" date="2019" name="Int. J. Syst. Evol. Microbiol.">
        <title>The Global Catalogue of Microorganisms (GCM) 10K type strain sequencing project: providing services to taxonomists for standard genome sequencing and annotation.</title>
        <authorList>
            <consortium name="The Broad Institute Genomics Platform"/>
            <consortium name="The Broad Institute Genome Sequencing Center for Infectious Disease"/>
            <person name="Wu L."/>
            <person name="Ma J."/>
        </authorList>
    </citation>
    <scope>NUCLEOTIDE SEQUENCE [LARGE SCALE GENOMIC DNA]</scope>
    <source>
        <strain evidence="8">CCUG 50353</strain>
    </source>
</reference>
<comment type="catalytic activity">
    <reaction evidence="5">
        <text>S-adenosyl-L-homocysteine + H2O = S-(5-deoxy-D-ribos-5-yl)-L-homocysteine + adenine</text>
        <dbReference type="Rhea" id="RHEA:17805"/>
        <dbReference type="ChEBI" id="CHEBI:15377"/>
        <dbReference type="ChEBI" id="CHEBI:16708"/>
        <dbReference type="ChEBI" id="CHEBI:57856"/>
        <dbReference type="ChEBI" id="CHEBI:58195"/>
        <dbReference type="EC" id="3.2.2.9"/>
    </reaction>
</comment>
<comment type="pathway">
    <text evidence="1 5">Amino-acid biosynthesis; L-methionine biosynthesis via salvage pathway; S-methyl-5-thio-alpha-D-ribose 1-phosphate from S-methyl-5'-thioadenosine (hydrolase route): step 1/2.</text>
</comment>
<protein>
    <recommendedName>
        <fullName evidence="5">5'-methylthioadenosine/S-adenosylhomocysteine nucleosidase</fullName>
        <shortName evidence="5">MTA/SAH nucleosidase</shortName>
        <shortName evidence="5">MTAN</shortName>
        <ecNumber evidence="5">3.2.2.9</ecNumber>
    </recommendedName>
    <alternativeName>
        <fullName evidence="5">5'-deoxyadenosine nucleosidase</fullName>
        <shortName evidence="5">DOA nucleosidase</shortName>
        <shortName evidence="5">dAdo nucleosidase</shortName>
    </alternativeName>
    <alternativeName>
        <fullName evidence="5">5'-methylthioadenosine nucleosidase</fullName>
        <shortName evidence="5">MTA nucleosidase</shortName>
    </alternativeName>
    <alternativeName>
        <fullName evidence="5">S-adenosylhomocysteine nucleosidase</fullName>
        <shortName evidence="5">AdoHcy nucleosidase</shortName>
        <shortName evidence="5">SAH nucleosidase</shortName>
        <shortName evidence="5">SRH nucleosidase</shortName>
    </alternativeName>
</protein>
<comment type="similarity">
    <text evidence="5">Belongs to the PNP/UDP phosphorylase family. MtnN subfamily.</text>
</comment>
<dbReference type="Gene3D" id="3.40.50.1580">
    <property type="entry name" value="Nucleoside phosphorylase domain"/>
    <property type="match status" value="1"/>
</dbReference>
<dbReference type="SUPFAM" id="SSF53167">
    <property type="entry name" value="Purine and uridine phosphorylases"/>
    <property type="match status" value="1"/>
</dbReference>
<evidence type="ECO:0000256" key="1">
    <source>
        <dbReference type="ARBA" id="ARBA00004945"/>
    </source>
</evidence>